<dbReference type="GO" id="GO:0043952">
    <property type="term" value="P:protein transport by the Sec complex"/>
    <property type="evidence" value="ECO:0007669"/>
    <property type="project" value="UniProtKB-UniRule"/>
</dbReference>
<keyword evidence="3 8" id="KW-0812">Transmembrane</keyword>
<name>I4AKK5_BERLS</name>
<keyword evidence="8" id="KW-1003">Cell membrane</keyword>
<evidence type="ECO:0000256" key="5">
    <source>
        <dbReference type="ARBA" id="ARBA00022989"/>
    </source>
</evidence>
<evidence type="ECO:0000256" key="1">
    <source>
        <dbReference type="ARBA" id="ARBA00004370"/>
    </source>
</evidence>
<proteinExistence type="inferred from homology"/>
<dbReference type="InterPro" id="IPR038379">
    <property type="entry name" value="SecE_sf"/>
</dbReference>
<keyword evidence="10" id="KW-1185">Reference proteome</keyword>
<dbReference type="EMBL" id="CP003345">
    <property type="protein sequence ID" value="AFM04490.1"/>
    <property type="molecule type" value="Genomic_DNA"/>
</dbReference>
<evidence type="ECO:0000256" key="3">
    <source>
        <dbReference type="ARBA" id="ARBA00022692"/>
    </source>
</evidence>
<keyword evidence="7 8" id="KW-0472">Membrane</keyword>
<dbReference type="GO" id="GO:0065002">
    <property type="term" value="P:intracellular protein transmembrane transport"/>
    <property type="evidence" value="ECO:0007669"/>
    <property type="project" value="UniProtKB-UniRule"/>
</dbReference>
<keyword evidence="4 8" id="KW-0653">Protein transport</keyword>
<dbReference type="STRING" id="880071.Fleli_2107"/>
<comment type="subcellular location">
    <subcellularLocation>
        <location evidence="8">Cell inner membrane</location>
        <topology evidence="8">Single-pass membrane protein</topology>
    </subcellularLocation>
    <subcellularLocation>
        <location evidence="1">Membrane</location>
    </subcellularLocation>
</comment>
<organism evidence="9 10">
    <name type="scientific">Bernardetia litoralis (strain ATCC 23117 / DSM 6794 / NBRC 15988 / NCIMB 1366 / Fx l1 / Sio-4)</name>
    <name type="common">Flexibacter litoralis</name>
    <dbReference type="NCBI Taxonomy" id="880071"/>
    <lineage>
        <taxon>Bacteria</taxon>
        <taxon>Pseudomonadati</taxon>
        <taxon>Bacteroidota</taxon>
        <taxon>Cytophagia</taxon>
        <taxon>Cytophagales</taxon>
        <taxon>Bernardetiaceae</taxon>
        <taxon>Bernardetia</taxon>
    </lineage>
</organism>
<comment type="subunit">
    <text evidence="8">Component of the Sec protein translocase complex. Heterotrimer consisting of SecY, SecE and SecG subunits. The heterotrimers can form oligomers, although 1 heterotrimer is thought to be able to translocate proteins. Interacts with the ribosome. Interacts with SecDF, and other proteins may be involved. Interacts with SecA.</text>
</comment>
<gene>
    <name evidence="8" type="primary">secE</name>
    <name evidence="9" type="ordered locus">Fleli_2107</name>
</gene>
<reference evidence="10" key="1">
    <citation type="submission" date="2012-06" db="EMBL/GenBank/DDBJ databases">
        <title>The complete genome of Flexibacter litoralis DSM 6794.</title>
        <authorList>
            <person name="Lucas S."/>
            <person name="Copeland A."/>
            <person name="Lapidus A."/>
            <person name="Glavina del Rio T."/>
            <person name="Dalin E."/>
            <person name="Tice H."/>
            <person name="Bruce D."/>
            <person name="Goodwin L."/>
            <person name="Pitluck S."/>
            <person name="Peters L."/>
            <person name="Ovchinnikova G."/>
            <person name="Lu M."/>
            <person name="Kyrpides N."/>
            <person name="Mavromatis K."/>
            <person name="Ivanova N."/>
            <person name="Brettin T."/>
            <person name="Detter J.C."/>
            <person name="Han C."/>
            <person name="Larimer F."/>
            <person name="Land M."/>
            <person name="Hauser L."/>
            <person name="Markowitz V."/>
            <person name="Cheng J.-F."/>
            <person name="Hugenholtz P."/>
            <person name="Woyke T."/>
            <person name="Wu D."/>
            <person name="Spring S."/>
            <person name="Lang E."/>
            <person name="Kopitz M."/>
            <person name="Brambilla E."/>
            <person name="Klenk H.-P."/>
            <person name="Eisen J.A."/>
        </authorList>
    </citation>
    <scope>NUCLEOTIDE SEQUENCE [LARGE SCALE GENOMIC DNA]</scope>
    <source>
        <strain evidence="10">ATCC 23117 / DSM 6794 / NBRC 15988 / NCIMB 1366 / Sio-4</strain>
    </source>
</reference>
<dbReference type="AlphaFoldDB" id="I4AKK5"/>
<comment type="function">
    <text evidence="8">Essential subunit of the Sec protein translocation channel SecYEG. Clamps together the 2 halves of SecY. May contact the channel plug during translocation.</text>
</comment>
<keyword evidence="6 8" id="KW-0811">Translocation</keyword>
<dbReference type="Pfam" id="PF00584">
    <property type="entry name" value="SecE"/>
    <property type="match status" value="1"/>
</dbReference>
<comment type="similarity">
    <text evidence="8">Belongs to the SecE/SEC61-gamma family.</text>
</comment>
<dbReference type="eggNOG" id="COG0690">
    <property type="taxonomic scope" value="Bacteria"/>
</dbReference>
<accession>I4AKK5</accession>
<keyword evidence="2 8" id="KW-0813">Transport</keyword>
<dbReference type="GO" id="GO:0005886">
    <property type="term" value="C:plasma membrane"/>
    <property type="evidence" value="ECO:0007669"/>
    <property type="project" value="UniProtKB-SubCell"/>
</dbReference>
<dbReference type="NCBIfam" id="TIGR00964">
    <property type="entry name" value="secE_bact"/>
    <property type="match status" value="1"/>
</dbReference>
<dbReference type="Proteomes" id="UP000006054">
    <property type="component" value="Chromosome"/>
</dbReference>
<dbReference type="InterPro" id="IPR005807">
    <property type="entry name" value="SecE_bac"/>
</dbReference>
<dbReference type="RefSeq" id="WP_014797937.1">
    <property type="nucleotide sequence ID" value="NC_018018.1"/>
</dbReference>
<dbReference type="HOGENOM" id="CLU_113663_6_1_10"/>
<evidence type="ECO:0000256" key="8">
    <source>
        <dbReference type="HAMAP-Rule" id="MF_00422"/>
    </source>
</evidence>
<dbReference type="GO" id="GO:0009306">
    <property type="term" value="P:protein secretion"/>
    <property type="evidence" value="ECO:0007669"/>
    <property type="project" value="UniProtKB-UniRule"/>
</dbReference>
<evidence type="ECO:0000313" key="9">
    <source>
        <dbReference type="EMBL" id="AFM04490.1"/>
    </source>
</evidence>
<evidence type="ECO:0000256" key="4">
    <source>
        <dbReference type="ARBA" id="ARBA00022927"/>
    </source>
</evidence>
<keyword evidence="5 8" id="KW-1133">Transmembrane helix</keyword>
<dbReference type="HAMAP" id="MF_00422">
    <property type="entry name" value="SecE"/>
    <property type="match status" value="1"/>
</dbReference>
<protein>
    <recommendedName>
        <fullName evidence="8">Protein translocase subunit SecE</fullName>
    </recommendedName>
</protein>
<evidence type="ECO:0000313" key="10">
    <source>
        <dbReference type="Proteomes" id="UP000006054"/>
    </source>
</evidence>
<dbReference type="Gene3D" id="1.20.5.1030">
    <property type="entry name" value="Preprotein translocase secy subunit"/>
    <property type="match status" value="1"/>
</dbReference>
<evidence type="ECO:0000256" key="6">
    <source>
        <dbReference type="ARBA" id="ARBA00023010"/>
    </source>
</evidence>
<dbReference type="GO" id="GO:0006605">
    <property type="term" value="P:protein targeting"/>
    <property type="evidence" value="ECO:0007669"/>
    <property type="project" value="UniProtKB-UniRule"/>
</dbReference>
<evidence type="ECO:0000256" key="2">
    <source>
        <dbReference type="ARBA" id="ARBA00022448"/>
    </source>
</evidence>
<keyword evidence="8" id="KW-0997">Cell inner membrane</keyword>
<dbReference type="InterPro" id="IPR001901">
    <property type="entry name" value="Translocase_SecE/Sec61-g"/>
</dbReference>
<evidence type="ECO:0000256" key="7">
    <source>
        <dbReference type="ARBA" id="ARBA00023136"/>
    </source>
</evidence>
<dbReference type="GO" id="GO:0008320">
    <property type="term" value="F:protein transmembrane transporter activity"/>
    <property type="evidence" value="ECO:0007669"/>
    <property type="project" value="UniProtKB-UniRule"/>
</dbReference>
<dbReference type="OrthoDB" id="9810735at2"/>
<dbReference type="KEGG" id="fli:Fleli_2107"/>
<sequence length="63" mass="7236">MKKVIEFLQESRDEMTEHVTWSSFKSLQQTSVVVLVASLIFALIVFGMDQAFQFGLGEIYKSF</sequence>
<feature type="transmembrane region" description="Helical" evidence="8">
    <location>
        <begin position="27"/>
        <end position="46"/>
    </location>
</feature>